<dbReference type="GO" id="GO:0009813">
    <property type="term" value="P:flavonoid biosynthetic process"/>
    <property type="evidence" value="ECO:0007669"/>
    <property type="project" value="UniProtKB-KW"/>
</dbReference>
<evidence type="ECO:0000256" key="10">
    <source>
        <dbReference type="RuleBase" id="RU003682"/>
    </source>
</evidence>
<evidence type="ECO:0000256" key="9">
    <source>
        <dbReference type="ARBA" id="ARBA00044048"/>
    </source>
</evidence>
<dbReference type="Gene3D" id="2.60.120.330">
    <property type="entry name" value="B-lactam Antibiotic, Isopenicillin N Synthase, Chain"/>
    <property type="match status" value="1"/>
</dbReference>
<evidence type="ECO:0000256" key="1">
    <source>
        <dbReference type="ARBA" id="ARBA00001961"/>
    </source>
</evidence>
<keyword evidence="8" id="KW-0284">Flavonoid biosynthesis</keyword>
<name>A0A0K9PC43_ZOSMR</name>
<evidence type="ECO:0000256" key="5">
    <source>
        <dbReference type="ARBA" id="ARBA00022964"/>
    </source>
</evidence>
<protein>
    <recommendedName>
        <fullName evidence="9">flavanone 3-dioxygenase</fullName>
        <ecNumber evidence="9">1.14.11.9</ecNumber>
    </recommendedName>
</protein>
<dbReference type="Pfam" id="PF03171">
    <property type="entry name" value="2OG-FeII_Oxy"/>
    <property type="match status" value="1"/>
</dbReference>
<dbReference type="Pfam" id="PF14226">
    <property type="entry name" value="DIOX_N"/>
    <property type="match status" value="1"/>
</dbReference>
<organism evidence="12 13">
    <name type="scientific">Zostera marina</name>
    <name type="common">Eelgrass</name>
    <dbReference type="NCBI Taxonomy" id="29655"/>
    <lineage>
        <taxon>Eukaryota</taxon>
        <taxon>Viridiplantae</taxon>
        <taxon>Streptophyta</taxon>
        <taxon>Embryophyta</taxon>
        <taxon>Tracheophyta</taxon>
        <taxon>Spermatophyta</taxon>
        <taxon>Magnoliopsida</taxon>
        <taxon>Liliopsida</taxon>
        <taxon>Zosteraceae</taxon>
        <taxon>Zostera</taxon>
    </lineage>
</organism>
<dbReference type="Proteomes" id="UP000036987">
    <property type="component" value="Unassembled WGS sequence"/>
</dbReference>
<dbReference type="GO" id="GO:0045486">
    <property type="term" value="F:flavanone 3-dioxygenase activity"/>
    <property type="evidence" value="ECO:0007669"/>
    <property type="project" value="UniProtKB-EC"/>
</dbReference>
<keyword evidence="4" id="KW-0847">Vitamin C</keyword>
<evidence type="ECO:0000256" key="7">
    <source>
        <dbReference type="ARBA" id="ARBA00023004"/>
    </source>
</evidence>
<dbReference type="InterPro" id="IPR026992">
    <property type="entry name" value="DIOX_N"/>
</dbReference>
<dbReference type="InterPro" id="IPR005123">
    <property type="entry name" value="Oxoglu/Fe-dep_dioxygenase_dom"/>
</dbReference>
<dbReference type="InterPro" id="IPR027443">
    <property type="entry name" value="IPNS-like_sf"/>
</dbReference>
<keyword evidence="5 12" id="KW-0223">Dioxygenase</keyword>
<evidence type="ECO:0000313" key="13">
    <source>
        <dbReference type="Proteomes" id="UP000036987"/>
    </source>
</evidence>
<dbReference type="GO" id="GO:0031418">
    <property type="term" value="F:L-ascorbic acid binding"/>
    <property type="evidence" value="ECO:0007669"/>
    <property type="project" value="UniProtKB-KW"/>
</dbReference>
<evidence type="ECO:0000259" key="11">
    <source>
        <dbReference type="PROSITE" id="PS51471"/>
    </source>
</evidence>
<dbReference type="OMA" id="FYPRCQQ"/>
<keyword evidence="6 10" id="KW-0560">Oxidoreductase</keyword>
<dbReference type="InterPro" id="IPR044861">
    <property type="entry name" value="IPNS-like_FE2OG_OXY"/>
</dbReference>
<proteinExistence type="inferred from homology"/>
<accession>A0A0K9PC43</accession>
<dbReference type="InterPro" id="IPR050295">
    <property type="entry name" value="Plant_2OG-oxidoreductases"/>
</dbReference>
<evidence type="ECO:0000256" key="8">
    <source>
        <dbReference type="ARBA" id="ARBA00023241"/>
    </source>
</evidence>
<keyword evidence="7 10" id="KW-0408">Iron</keyword>
<dbReference type="FunFam" id="2.60.120.330:FF:000016">
    <property type="entry name" value="Naringenin,2-oxoglutarate 3-dioxygenase"/>
    <property type="match status" value="1"/>
</dbReference>
<evidence type="ECO:0000313" key="12">
    <source>
        <dbReference type="EMBL" id="KMZ65775.1"/>
    </source>
</evidence>
<dbReference type="STRING" id="29655.A0A0K9PC43"/>
<evidence type="ECO:0000256" key="6">
    <source>
        <dbReference type="ARBA" id="ARBA00023002"/>
    </source>
</evidence>
<dbReference type="PROSITE" id="PS51471">
    <property type="entry name" value="FE2OG_OXY"/>
    <property type="match status" value="1"/>
</dbReference>
<evidence type="ECO:0000256" key="2">
    <source>
        <dbReference type="ARBA" id="ARBA00008056"/>
    </source>
</evidence>
<feature type="domain" description="Fe2OG dioxygenase" evidence="11">
    <location>
        <begin position="203"/>
        <end position="303"/>
    </location>
</feature>
<comment type="caution">
    <text evidence="12">The sequence shown here is derived from an EMBL/GenBank/DDBJ whole genome shotgun (WGS) entry which is preliminary data.</text>
</comment>
<keyword evidence="3 10" id="KW-0479">Metal-binding</keyword>
<dbReference type="SUPFAM" id="SSF51197">
    <property type="entry name" value="Clavaminate synthase-like"/>
    <property type="match status" value="1"/>
</dbReference>
<dbReference type="GO" id="GO:0016706">
    <property type="term" value="F:2-oxoglutarate-dependent dioxygenase activity"/>
    <property type="evidence" value="ECO:0000318"/>
    <property type="project" value="GO_Central"/>
</dbReference>
<dbReference type="OrthoDB" id="288590at2759"/>
<dbReference type="EC" id="1.14.11.9" evidence="9"/>
<reference evidence="13" key="1">
    <citation type="journal article" date="2016" name="Nature">
        <title>The genome of the seagrass Zostera marina reveals angiosperm adaptation to the sea.</title>
        <authorList>
            <person name="Olsen J.L."/>
            <person name="Rouze P."/>
            <person name="Verhelst B."/>
            <person name="Lin Y.-C."/>
            <person name="Bayer T."/>
            <person name="Collen J."/>
            <person name="Dattolo E."/>
            <person name="De Paoli E."/>
            <person name="Dittami S."/>
            <person name="Maumus F."/>
            <person name="Michel G."/>
            <person name="Kersting A."/>
            <person name="Lauritano C."/>
            <person name="Lohaus R."/>
            <person name="Toepel M."/>
            <person name="Tonon T."/>
            <person name="Vanneste K."/>
            <person name="Amirebrahimi M."/>
            <person name="Brakel J."/>
            <person name="Bostroem C."/>
            <person name="Chovatia M."/>
            <person name="Grimwood J."/>
            <person name="Jenkins J.W."/>
            <person name="Jueterbock A."/>
            <person name="Mraz A."/>
            <person name="Stam W.T."/>
            <person name="Tice H."/>
            <person name="Bornberg-Bauer E."/>
            <person name="Green P.J."/>
            <person name="Pearson G.A."/>
            <person name="Procaccini G."/>
            <person name="Duarte C.M."/>
            <person name="Schmutz J."/>
            <person name="Reusch T.B.H."/>
            <person name="Van de Peer Y."/>
        </authorList>
    </citation>
    <scope>NUCLEOTIDE SEQUENCE [LARGE SCALE GENOMIC DNA]</scope>
    <source>
        <strain evidence="13">cv. Finnish</strain>
    </source>
</reference>
<sequence length="355" mass="40205">MAPTQTQSSLPFMPTSAMEEQTIRSNFIRDEDERPKVAHDVFCDDIPIISLEGLDDEDGGAKREAICKSIVEACQEWGLFQVVDHGIDAQLISDMFRLCKDFFNLSPEEKYKFYMSAGKKGGFQISSHLQGQLVQDWREFFIYFSYPTENRDYTRWPEKPEGWISVVEEYSKKAMELACKLLGVLSEAMGVEREALTKACVNMDQKVLINCYPKCPQPDLTLGLRPHTDPGTITLLSQDQVGGLQATRDGETWITVKPIPNAFVVNLGDHGMFMSNGRFKNALHQAVVNSETSRMSIATFQNPAQDAIVYPLAVREGEKPMLDAPITFAEMYKRKMARDTEIQKFEKTANPMEKK</sequence>
<dbReference type="GO" id="GO:0046872">
    <property type="term" value="F:metal ion binding"/>
    <property type="evidence" value="ECO:0007669"/>
    <property type="project" value="UniProtKB-KW"/>
</dbReference>
<dbReference type="AlphaFoldDB" id="A0A0K9PC43"/>
<comment type="similarity">
    <text evidence="2 10">Belongs to the iron/ascorbate-dependent oxidoreductase family.</text>
</comment>
<gene>
    <name evidence="12" type="ORF">ZOSMA_30G00550</name>
</gene>
<evidence type="ECO:0000256" key="4">
    <source>
        <dbReference type="ARBA" id="ARBA00022896"/>
    </source>
</evidence>
<dbReference type="EMBL" id="LFYR01001011">
    <property type="protein sequence ID" value="KMZ65775.1"/>
    <property type="molecule type" value="Genomic_DNA"/>
</dbReference>
<evidence type="ECO:0000256" key="3">
    <source>
        <dbReference type="ARBA" id="ARBA00022723"/>
    </source>
</evidence>
<dbReference type="PANTHER" id="PTHR47991">
    <property type="entry name" value="OXOGLUTARATE/IRON-DEPENDENT DIOXYGENASE"/>
    <property type="match status" value="1"/>
</dbReference>
<comment type="cofactor">
    <cofactor evidence="1">
        <name>L-ascorbate</name>
        <dbReference type="ChEBI" id="CHEBI:38290"/>
    </cofactor>
</comment>
<keyword evidence="13" id="KW-1185">Reference proteome</keyword>